<organism evidence="1 2">
    <name type="scientific">Thauera linaloolentis (strain DSM 12138 / JCM 21573 / CCUG 41526 / CIP 105981 / IAM 15112 / NBRC 102519 / 47Lol)</name>
    <dbReference type="NCBI Taxonomy" id="1123367"/>
    <lineage>
        <taxon>Bacteria</taxon>
        <taxon>Pseudomonadati</taxon>
        <taxon>Pseudomonadota</taxon>
        <taxon>Betaproteobacteria</taxon>
        <taxon>Rhodocyclales</taxon>
        <taxon>Zoogloeaceae</taxon>
        <taxon>Thauera</taxon>
    </lineage>
</organism>
<evidence type="ECO:0000313" key="1">
    <source>
        <dbReference type="EMBL" id="ENO81743.1"/>
    </source>
</evidence>
<name>N6YHT1_THAL4</name>
<protein>
    <submittedName>
        <fullName evidence="1">C4-dicarboxylate-binding periplasmic protein</fullName>
    </submittedName>
</protein>
<gene>
    <name evidence="1" type="ORF">C666_19150</name>
</gene>
<comment type="caution">
    <text evidence="1">The sequence shown here is derived from an EMBL/GenBank/DDBJ whole genome shotgun (WGS) entry which is preliminary data.</text>
</comment>
<dbReference type="EMBL" id="AMXE01000201">
    <property type="protein sequence ID" value="ENO81743.1"/>
    <property type="molecule type" value="Genomic_DNA"/>
</dbReference>
<accession>N6YHT1</accession>
<reference evidence="1 2" key="1">
    <citation type="submission" date="2012-09" db="EMBL/GenBank/DDBJ databases">
        <title>Draft Genome Sequences of 6 Strains from Genus Thauera.</title>
        <authorList>
            <person name="Liu B."/>
            <person name="Shapleigh J.P."/>
            <person name="Frostegard A.H."/>
        </authorList>
    </citation>
    <scope>NUCLEOTIDE SEQUENCE [LARGE SCALE GENOMIC DNA]</scope>
    <source>
        <strain evidence="2">47Lol / DSM 12138</strain>
    </source>
</reference>
<dbReference type="Proteomes" id="UP000013232">
    <property type="component" value="Unassembled WGS sequence"/>
</dbReference>
<proteinExistence type="predicted"/>
<keyword evidence="2" id="KW-1185">Reference proteome</keyword>
<evidence type="ECO:0000313" key="2">
    <source>
        <dbReference type="Proteomes" id="UP000013232"/>
    </source>
</evidence>
<dbReference type="AlphaFoldDB" id="N6YHT1"/>
<feature type="non-terminal residue" evidence="1">
    <location>
        <position position="1"/>
    </location>
</feature>
<sequence length="29" mass="3226">PVHKKMESRVGATTIKSIYEATGFDPSKF</sequence>